<evidence type="ECO:0000313" key="5">
    <source>
        <dbReference type="Proteomes" id="UP000799440"/>
    </source>
</evidence>
<name>A0A6A6VFL5_9PLEO</name>
<evidence type="ECO:0000256" key="2">
    <source>
        <dbReference type="SAM" id="Phobius"/>
    </source>
</evidence>
<feature type="region of interest" description="Disordered" evidence="1">
    <location>
        <begin position="1"/>
        <end position="27"/>
    </location>
</feature>
<protein>
    <recommendedName>
        <fullName evidence="3">DUF6594 domain-containing protein</fullName>
    </recommendedName>
</protein>
<feature type="transmembrane region" description="Helical" evidence="2">
    <location>
        <begin position="278"/>
        <end position="298"/>
    </location>
</feature>
<dbReference type="PANTHER" id="PTHR34502:SF5">
    <property type="entry name" value="DUF6594 DOMAIN-CONTAINING PROTEIN"/>
    <property type="match status" value="1"/>
</dbReference>
<accession>A0A6A6VFL5</accession>
<dbReference type="InterPro" id="IPR046529">
    <property type="entry name" value="DUF6594"/>
</dbReference>
<evidence type="ECO:0000313" key="4">
    <source>
        <dbReference type="EMBL" id="KAF2748370.1"/>
    </source>
</evidence>
<keyword evidence="2" id="KW-0472">Membrane</keyword>
<feature type="domain" description="DUF6594" evidence="3">
    <location>
        <begin position="36"/>
        <end position="311"/>
    </location>
</feature>
<dbReference type="Proteomes" id="UP000799440">
    <property type="component" value="Unassembled WGS sequence"/>
</dbReference>
<dbReference type="PANTHER" id="PTHR34502">
    <property type="entry name" value="DUF6594 DOMAIN-CONTAINING PROTEIN-RELATED"/>
    <property type="match status" value="1"/>
</dbReference>
<keyword evidence="5" id="KW-1185">Reference proteome</keyword>
<feature type="transmembrane region" description="Helical" evidence="2">
    <location>
        <begin position="252"/>
        <end position="272"/>
    </location>
</feature>
<organism evidence="4 5">
    <name type="scientific">Sporormia fimetaria CBS 119925</name>
    <dbReference type="NCBI Taxonomy" id="1340428"/>
    <lineage>
        <taxon>Eukaryota</taxon>
        <taxon>Fungi</taxon>
        <taxon>Dikarya</taxon>
        <taxon>Ascomycota</taxon>
        <taxon>Pezizomycotina</taxon>
        <taxon>Dothideomycetes</taxon>
        <taxon>Pleosporomycetidae</taxon>
        <taxon>Pleosporales</taxon>
        <taxon>Sporormiaceae</taxon>
        <taxon>Sporormia</taxon>
    </lineage>
</organism>
<proteinExistence type="predicted"/>
<reference evidence="4" key="1">
    <citation type="journal article" date="2020" name="Stud. Mycol.">
        <title>101 Dothideomycetes genomes: a test case for predicting lifestyles and emergence of pathogens.</title>
        <authorList>
            <person name="Haridas S."/>
            <person name="Albert R."/>
            <person name="Binder M."/>
            <person name="Bloem J."/>
            <person name="Labutti K."/>
            <person name="Salamov A."/>
            <person name="Andreopoulos B."/>
            <person name="Baker S."/>
            <person name="Barry K."/>
            <person name="Bills G."/>
            <person name="Bluhm B."/>
            <person name="Cannon C."/>
            <person name="Castanera R."/>
            <person name="Culley D."/>
            <person name="Daum C."/>
            <person name="Ezra D."/>
            <person name="Gonzalez J."/>
            <person name="Henrissat B."/>
            <person name="Kuo A."/>
            <person name="Liang C."/>
            <person name="Lipzen A."/>
            <person name="Lutzoni F."/>
            <person name="Magnuson J."/>
            <person name="Mondo S."/>
            <person name="Nolan M."/>
            <person name="Ohm R."/>
            <person name="Pangilinan J."/>
            <person name="Park H.-J."/>
            <person name="Ramirez L."/>
            <person name="Alfaro M."/>
            <person name="Sun H."/>
            <person name="Tritt A."/>
            <person name="Yoshinaga Y."/>
            <person name="Zwiers L.-H."/>
            <person name="Turgeon B."/>
            <person name="Goodwin S."/>
            <person name="Spatafora J."/>
            <person name="Crous P."/>
            <person name="Grigoriev I."/>
        </authorList>
    </citation>
    <scope>NUCLEOTIDE SEQUENCE</scope>
    <source>
        <strain evidence="4">CBS 119925</strain>
    </source>
</reference>
<dbReference type="EMBL" id="MU006569">
    <property type="protein sequence ID" value="KAF2748370.1"/>
    <property type="molecule type" value="Genomic_DNA"/>
</dbReference>
<sequence length="312" mass="35279">MRLPTPATSTATANKPTNTDVPTESHDPLKKFVRGYPKLAGRMALVPETAMFRRFRALNFKNLLYLQNEIMTLEKKLQRWEKHDSRSPVGMRHWYARDNAFLCSSSVERDGGTEQRDMVLKIRELLKEYSPSLQASRSTNSLEDHALIQQHTILKMSPPDVLDLKDLQHYIACDQFGIQYLAGIEEEVWGSYDEPNKHSDELICLRPREHTDVFSKWLGSKSVAIVTKCFGKRPDSKLGVVRVRVRKIQDMTYGLTTGIASAIPIICIAVLNEVDSKGKRIAVIAAFNVLLALCLALLTEAKRYEVFAVTAS</sequence>
<dbReference type="OrthoDB" id="5342093at2759"/>
<feature type="compositionally biased region" description="Polar residues" evidence="1">
    <location>
        <begin position="1"/>
        <end position="22"/>
    </location>
</feature>
<dbReference type="Pfam" id="PF20237">
    <property type="entry name" value="DUF6594"/>
    <property type="match status" value="1"/>
</dbReference>
<keyword evidence="2" id="KW-1133">Transmembrane helix</keyword>
<evidence type="ECO:0000256" key="1">
    <source>
        <dbReference type="SAM" id="MobiDB-lite"/>
    </source>
</evidence>
<gene>
    <name evidence="4" type="ORF">M011DRAFT_400388</name>
</gene>
<evidence type="ECO:0000259" key="3">
    <source>
        <dbReference type="Pfam" id="PF20237"/>
    </source>
</evidence>
<keyword evidence="2" id="KW-0812">Transmembrane</keyword>
<dbReference type="AlphaFoldDB" id="A0A6A6VFL5"/>